<accession>A0A8J2WAJ9</accession>
<feature type="domain" description="Endonuclease/exonuclease/phosphatase" evidence="1">
    <location>
        <begin position="56"/>
        <end position="125"/>
    </location>
</feature>
<sequence length="127" mass="14554">MKTINEEDVNQKTNVFKAITETIVALMNQLLTMTQNVNRFNLKNALTFTALKIGVWNANGLSNHSEELKIFIKIHHMDVLLISETHFTSKSYFRIPGYNMHHTNHPDNKARGGSAMLIRSDIKHHVL</sequence>
<dbReference type="EMBL" id="CAKASE010000081">
    <property type="protein sequence ID" value="CAG9583365.1"/>
    <property type="molecule type" value="Genomic_DNA"/>
</dbReference>
<evidence type="ECO:0000313" key="3">
    <source>
        <dbReference type="Proteomes" id="UP000789524"/>
    </source>
</evidence>
<evidence type="ECO:0000259" key="1">
    <source>
        <dbReference type="Pfam" id="PF03372"/>
    </source>
</evidence>
<dbReference type="InterPro" id="IPR005135">
    <property type="entry name" value="Endo/exonuclease/phosphatase"/>
</dbReference>
<gene>
    <name evidence="2" type="ORF">DCHRY22_LOCUS14761</name>
</gene>
<dbReference type="GO" id="GO:0003824">
    <property type="term" value="F:catalytic activity"/>
    <property type="evidence" value="ECO:0007669"/>
    <property type="project" value="InterPro"/>
</dbReference>
<evidence type="ECO:0000313" key="2">
    <source>
        <dbReference type="EMBL" id="CAG9583365.1"/>
    </source>
</evidence>
<dbReference type="InterPro" id="IPR036691">
    <property type="entry name" value="Endo/exonu/phosph_ase_sf"/>
</dbReference>
<dbReference type="Proteomes" id="UP000789524">
    <property type="component" value="Unassembled WGS sequence"/>
</dbReference>
<protein>
    <submittedName>
        <fullName evidence="2">(African queen) hypothetical protein</fullName>
    </submittedName>
</protein>
<dbReference type="Pfam" id="PF03372">
    <property type="entry name" value="Exo_endo_phos"/>
    <property type="match status" value="1"/>
</dbReference>
<dbReference type="Gene3D" id="3.60.10.10">
    <property type="entry name" value="Endonuclease/exonuclease/phosphatase"/>
    <property type="match status" value="1"/>
</dbReference>
<proteinExistence type="predicted"/>
<name>A0A8J2WAJ9_9NEOP</name>
<reference evidence="2" key="1">
    <citation type="submission" date="2021-09" db="EMBL/GenBank/DDBJ databases">
        <authorList>
            <person name="Martin H S."/>
        </authorList>
    </citation>
    <scope>NUCLEOTIDE SEQUENCE</scope>
</reference>
<comment type="caution">
    <text evidence="2">The sequence shown here is derived from an EMBL/GenBank/DDBJ whole genome shotgun (WGS) entry which is preliminary data.</text>
</comment>
<dbReference type="AlphaFoldDB" id="A0A8J2WAJ9"/>
<organism evidence="2 3">
    <name type="scientific">Danaus chrysippus</name>
    <name type="common">African queen</name>
    <dbReference type="NCBI Taxonomy" id="151541"/>
    <lineage>
        <taxon>Eukaryota</taxon>
        <taxon>Metazoa</taxon>
        <taxon>Ecdysozoa</taxon>
        <taxon>Arthropoda</taxon>
        <taxon>Hexapoda</taxon>
        <taxon>Insecta</taxon>
        <taxon>Pterygota</taxon>
        <taxon>Neoptera</taxon>
        <taxon>Endopterygota</taxon>
        <taxon>Lepidoptera</taxon>
        <taxon>Glossata</taxon>
        <taxon>Ditrysia</taxon>
        <taxon>Papilionoidea</taxon>
        <taxon>Nymphalidae</taxon>
        <taxon>Danainae</taxon>
        <taxon>Danaini</taxon>
        <taxon>Danaina</taxon>
        <taxon>Danaus</taxon>
        <taxon>Anosia</taxon>
    </lineage>
</organism>
<keyword evidence="3" id="KW-1185">Reference proteome</keyword>
<dbReference type="SUPFAM" id="SSF56219">
    <property type="entry name" value="DNase I-like"/>
    <property type="match status" value="1"/>
</dbReference>
<dbReference type="OrthoDB" id="6931196at2759"/>